<dbReference type="RefSeq" id="WP_378167375.1">
    <property type="nucleotide sequence ID" value="NZ_JBHSBU010000001.1"/>
</dbReference>
<dbReference type="PANTHER" id="PTHR46696:SF1">
    <property type="entry name" value="CYTOCHROME P450 YJIB-RELATED"/>
    <property type="match status" value="1"/>
</dbReference>
<evidence type="ECO:0000313" key="3">
    <source>
        <dbReference type="Proteomes" id="UP001595791"/>
    </source>
</evidence>
<organism evidence="2 3">
    <name type="scientific">Chitinimonas lacunae</name>
    <dbReference type="NCBI Taxonomy" id="1963018"/>
    <lineage>
        <taxon>Bacteria</taxon>
        <taxon>Pseudomonadati</taxon>
        <taxon>Pseudomonadota</taxon>
        <taxon>Betaproteobacteria</taxon>
        <taxon>Neisseriales</taxon>
        <taxon>Chitinibacteraceae</taxon>
        <taxon>Chitinimonas</taxon>
    </lineage>
</organism>
<dbReference type="SUPFAM" id="SSF48264">
    <property type="entry name" value="Cytochrome P450"/>
    <property type="match status" value="1"/>
</dbReference>
<name>A0ABV8MVU8_9NEIS</name>
<dbReference type="Proteomes" id="UP001595791">
    <property type="component" value="Unassembled WGS sequence"/>
</dbReference>
<evidence type="ECO:0000313" key="2">
    <source>
        <dbReference type="EMBL" id="MFC4161436.1"/>
    </source>
</evidence>
<dbReference type="Pfam" id="PF00067">
    <property type="entry name" value="p450"/>
    <property type="match status" value="1"/>
</dbReference>
<gene>
    <name evidence="2" type="ORF">ACFOW7_19035</name>
</gene>
<dbReference type="PRINTS" id="PR00359">
    <property type="entry name" value="BP450"/>
</dbReference>
<comment type="caution">
    <text evidence="2">The sequence shown here is derived from an EMBL/GenBank/DDBJ whole genome shotgun (WGS) entry which is preliminary data.</text>
</comment>
<proteinExistence type="inferred from homology"/>
<evidence type="ECO:0000256" key="1">
    <source>
        <dbReference type="ARBA" id="ARBA00010617"/>
    </source>
</evidence>
<dbReference type="PANTHER" id="PTHR46696">
    <property type="entry name" value="P450, PUTATIVE (EUROFUNG)-RELATED"/>
    <property type="match status" value="1"/>
</dbReference>
<dbReference type="EMBL" id="JBHSBU010000001">
    <property type="protein sequence ID" value="MFC4161436.1"/>
    <property type="molecule type" value="Genomic_DNA"/>
</dbReference>
<dbReference type="InterPro" id="IPR002397">
    <property type="entry name" value="Cyt_P450_B"/>
</dbReference>
<sequence length="426" mass="49228">MTATVLDTPAAAPQQAGLFFNPRDPNFNLDPYPHYRRLREQDPVHRSPWGVWFVGRYEHVRTVLKDRRFRVQDVPGQLRRRNELLQRQRIVANQPDNLDALIANSENWFAFLEAPDHTRLRKLVSHAFQKRSVERMREHIRRCARDLLDRVRQRGEMDLMKDFASILPQNVIAYLLGIPASHFPQCVAWAEVIGRIFDPLVSLEEYARLNRDSIEFMDYLRGLVAERRREPQDDLISALIEARDEQDRLSEAELISIIILIFGAGEETVVSLLGNGSKALILHPEQQALLRARPELLPSAVDELLRYDAPLQMTSRTALEDVELGGKLIRAGDQVYVALGSANRDPDQYPDPDRLDIERERNHHMSFADGPHYCVGAPLARIEAEEAFRVLFELLPDLQILPHQQRFRDHTVLRCMTTLPVRFTPR</sequence>
<dbReference type="Gene3D" id="1.10.630.10">
    <property type="entry name" value="Cytochrome P450"/>
    <property type="match status" value="1"/>
</dbReference>
<comment type="similarity">
    <text evidence="1">Belongs to the cytochrome P450 family.</text>
</comment>
<dbReference type="CDD" id="cd20625">
    <property type="entry name" value="CYP164-like"/>
    <property type="match status" value="1"/>
</dbReference>
<dbReference type="InterPro" id="IPR036396">
    <property type="entry name" value="Cyt_P450_sf"/>
</dbReference>
<protein>
    <submittedName>
        <fullName evidence="2">Cytochrome P450</fullName>
    </submittedName>
</protein>
<keyword evidence="3" id="KW-1185">Reference proteome</keyword>
<accession>A0ABV8MVU8</accession>
<reference evidence="3" key="1">
    <citation type="journal article" date="2019" name="Int. J. Syst. Evol. Microbiol.">
        <title>The Global Catalogue of Microorganisms (GCM) 10K type strain sequencing project: providing services to taxonomists for standard genome sequencing and annotation.</title>
        <authorList>
            <consortium name="The Broad Institute Genomics Platform"/>
            <consortium name="The Broad Institute Genome Sequencing Center for Infectious Disease"/>
            <person name="Wu L."/>
            <person name="Ma J."/>
        </authorList>
    </citation>
    <scope>NUCLEOTIDE SEQUENCE [LARGE SCALE GENOMIC DNA]</scope>
    <source>
        <strain evidence="3">LMG 29894</strain>
    </source>
</reference>
<dbReference type="InterPro" id="IPR001128">
    <property type="entry name" value="Cyt_P450"/>
</dbReference>